<name>W4M778_9BACT</name>
<dbReference type="PANTHER" id="PTHR43747:SF1">
    <property type="entry name" value="SLR1998 PROTEIN"/>
    <property type="match status" value="1"/>
</dbReference>
<dbReference type="AlphaFoldDB" id="W4M778"/>
<proteinExistence type="predicted"/>
<sequence length="345" mass="38372">MNHEVLKADVIIIGGGPGGSTTATMLARKGWRVLLFEREHFPREHVGESLLPVTLPVLEELGVLSAVQAAGFLPKQGATMVWGKNPAPWSWYFRETNQRYPHAYQVWRPAFDQLLLDNSRSHGVDVREGHQVIEVRFEHERATGVRYTAPDGTPREAEARWIVDASGQGAFLGRKLKLRRWDPFFQNLAVYGYFTGAQRLPEPDDSNIFIESYEDGWFWHIPLYTGWMSVGMVVDSQIGQAGISRDGPEPFLRAQIPKAPYTARMLEHAALVSGPFVVKDWSYVSDQVVGDGYILVGDAACFVDPLFSSGVHLACMSGVLAAAYVTTALKEPSLQHAAGQVYKEL</sequence>
<organism evidence="2 3">
    <name type="scientific">Candidatus Entotheonella gemina</name>
    <dbReference type="NCBI Taxonomy" id="1429439"/>
    <lineage>
        <taxon>Bacteria</taxon>
        <taxon>Pseudomonadati</taxon>
        <taxon>Nitrospinota/Tectimicrobiota group</taxon>
        <taxon>Candidatus Tectimicrobiota</taxon>
        <taxon>Candidatus Entotheonellia</taxon>
        <taxon>Candidatus Entotheonellales</taxon>
        <taxon>Candidatus Entotheonellaceae</taxon>
        <taxon>Candidatus Entotheonella</taxon>
    </lineage>
</organism>
<dbReference type="GO" id="GO:0071949">
    <property type="term" value="F:FAD binding"/>
    <property type="evidence" value="ECO:0007669"/>
    <property type="project" value="InterPro"/>
</dbReference>
<dbReference type="InterPro" id="IPR050816">
    <property type="entry name" value="Flavin-dep_Halogenase_NPB"/>
</dbReference>
<dbReference type="Proteomes" id="UP000019140">
    <property type="component" value="Unassembled WGS sequence"/>
</dbReference>
<feature type="domain" description="FAD-binding" evidence="1">
    <location>
        <begin position="8"/>
        <end position="317"/>
    </location>
</feature>
<comment type="caution">
    <text evidence="2">The sequence shown here is derived from an EMBL/GenBank/DDBJ whole genome shotgun (WGS) entry which is preliminary data.</text>
</comment>
<evidence type="ECO:0000313" key="2">
    <source>
        <dbReference type="EMBL" id="ETX06060.1"/>
    </source>
</evidence>
<protein>
    <recommendedName>
        <fullName evidence="1">FAD-binding domain-containing protein</fullName>
    </recommendedName>
</protein>
<gene>
    <name evidence="2" type="ORF">ETSY2_19410</name>
</gene>
<dbReference type="HOGENOM" id="CLU_024648_4_1_7"/>
<accession>W4M778</accession>
<dbReference type="InterPro" id="IPR002938">
    <property type="entry name" value="FAD-bd"/>
</dbReference>
<dbReference type="Gene3D" id="3.30.9.100">
    <property type="match status" value="1"/>
</dbReference>
<dbReference type="Pfam" id="PF01494">
    <property type="entry name" value="FAD_binding_3"/>
    <property type="match status" value="1"/>
</dbReference>
<evidence type="ECO:0000313" key="3">
    <source>
        <dbReference type="Proteomes" id="UP000019140"/>
    </source>
</evidence>
<evidence type="ECO:0000259" key="1">
    <source>
        <dbReference type="Pfam" id="PF01494"/>
    </source>
</evidence>
<dbReference type="PANTHER" id="PTHR43747">
    <property type="entry name" value="FAD-BINDING PROTEIN"/>
    <property type="match status" value="1"/>
</dbReference>
<dbReference type="PRINTS" id="PR00420">
    <property type="entry name" value="RNGMNOXGNASE"/>
</dbReference>
<dbReference type="EMBL" id="AZHX01000794">
    <property type="protein sequence ID" value="ETX06060.1"/>
    <property type="molecule type" value="Genomic_DNA"/>
</dbReference>
<dbReference type="Gene3D" id="3.50.50.60">
    <property type="entry name" value="FAD/NAD(P)-binding domain"/>
    <property type="match status" value="1"/>
</dbReference>
<keyword evidence="3" id="KW-1185">Reference proteome</keyword>
<dbReference type="InterPro" id="IPR036188">
    <property type="entry name" value="FAD/NAD-bd_sf"/>
</dbReference>
<feature type="non-terminal residue" evidence="2">
    <location>
        <position position="345"/>
    </location>
</feature>
<reference evidence="2 3" key="1">
    <citation type="journal article" date="2014" name="Nature">
        <title>An environmental bacterial taxon with a large and distinct metabolic repertoire.</title>
        <authorList>
            <person name="Wilson M.C."/>
            <person name="Mori T."/>
            <person name="Ruckert C."/>
            <person name="Uria A.R."/>
            <person name="Helf M.J."/>
            <person name="Takada K."/>
            <person name="Gernert C."/>
            <person name="Steffens U.A."/>
            <person name="Heycke N."/>
            <person name="Schmitt S."/>
            <person name="Rinke C."/>
            <person name="Helfrich E.J."/>
            <person name="Brachmann A.O."/>
            <person name="Gurgui C."/>
            <person name="Wakimoto T."/>
            <person name="Kracht M."/>
            <person name="Crusemann M."/>
            <person name="Hentschel U."/>
            <person name="Abe I."/>
            <person name="Matsunaga S."/>
            <person name="Kalinowski J."/>
            <person name="Takeyama H."/>
            <person name="Piel J."/>
        </authorList>
    </citation>
    <scope>NUCLEOTIDE SEQUENCE [LARGE SCALE GENOMIC DNA]</scope>
    <source>
        <strain evidence="3">TSY2</strain>
    </source>
</reference>
<dbReference type="SUPFAM" id="SSF51905">
    <property type="entry name" value="FAD/NAD(P)-binding domain"/>
    <property type="match status" value="1"/>
</dbReference>